<comment type="caution">
    <text evidence="2">The sequence shown here is derived from an EMBL/GenBank/DDBJ whole genome shotgun (WGS) entry which is preliminary data.</text>
</comment>
<evidence type="ECO:0000313" key="4">
    <source>
        <dbReference type="Proteomes" id="UP000002754"/>
    </source>
</evidence>
<dbReference type="AlphaFoldDB" id="A0A094YV71"/>
<dbReference type="EMBL" id="JALP01000081">
    <property type="protein sequence ID" value="THG91240.1"/>
    <property type="molecule type" value="Genomic_DNA"/>
</dbReference>
<sequence>MKSLLINPVLNKEIKLRFRSIKSYIGLAAYLGILALLSLGFIGIQLSNDMYGTFRPYESQLMFTFLSMFQLALIIFITPGLTAGVISSERERQTLPILLTTDQTSASIILSKLFSSIAFLLVIVCSSLPLYMIVFLYGGISPNKVVLSFLMYIFTMFVIGAIGVLASTLLRKTIISIVTAYSLAFFLTGGLAVLAVILVDFSYYYTNVNQSYPWPFLIASINIPIMFFHILEPSVLPELQRIAGLSFSPWIVFFIFYGLLFFATILVAIKKLRPKMKTKPFPESKHEQ</sequence>
<name>A0A094YV71_ALKAL</name>
<dbReference type="Proteomes" id="UP000297014">
    <property type="component" value="Unassembled WGS sequence"/>
</dbReference>
<evidence type="ECO:0000313" key="5">
    <source>
        <dbReference type="Proteomes" id="UP000297014"/>
    </source>
</evidence>
<feature type="transmembrane region" description="Helical" evidence="1">
    <location>
        <begin position="149"/>
        <end position="170"/>
    </location>
</feature>
<organism evidence="2 4">
    <name type="scientific">Alkalihalobacillus alcalophilus ATCC 27647 = CGMCC 1.3604</name>
    <dbReference type="NCBI Taxonomy" id="1218173"/>
    <lineage>
        <taxon>Bacteria</taxon>
        <taxon>Bacillati</taxon>
        <taxon>Bacillota</taxon>
        <taxon>Bacilli</taxon>
        <taxon>Bacillales</taxon>
        <taxon>Bacillaceae</taxon>
        <taxon>Alkalihalobacillus</taxon>
    </lineage>
</organism>
<reference evidence="2 4" key="1">
    <citation type="journal article" date="2014" name="Genome Announc.">
        <title>Draft Genome Sequence of Bacillus alcalophilus AV1934, a Classic Alkaliphile Isolated from Human Feces in 1934.</title>
        <authorList>
            <person name="Attie O."/>
            <person name="Jayaprakash A."/>
            <person name="Shah H."/>
            <person name="Paulsen I.T."/>
            <person name="Morino M."/>
            <person name="Takahashi Y."/>
            <person name="Narumi I."/>
            <person name="Sachidanandam R."/>
            <person name="Satoh K."/>
            <person name="Ito M."/>
            <person name="Krulwich T.A."/>
        </authorList>
    </citation>
    <scope>NUCLEOTIDE SEQUENCE [LARGE SCALE GENOMIC DNA]</scope>
    <source>
        <strain evidence="2 4">AV1934</strain>
    </source>
</reference>
<keyword evidence="1" id="KW-1133">Transmembrane helix</keyword>
<protein>
    <submittedName>
        <fullName evidence="2">ABC-type transport system involved in multi-copper enzyme maturation, permease component</fullName>
    </submittedName>
</protein>
<dbReference type="GO" id="GO:0005886">
    <property type="term" value="C:plasma membrane"/>
    <property type="evidence" value="ECO:0007669"/>
    <property type="project" value="UniProtKB-SubCell"/>
</dbReference>
<keyword evidence="4" id="KW-1185">Reference proteome</keyword>
<keyword evidence="1" id="KW-0812">Transmembrane</keyword>
<evidence type="ECO:0000256" key="1">
    <source>
        <dbReference type="SAM" id="Phobius"/>
    </source>
</evidence>
<dbReference type="STRING" id="1218173.BALCAV_0210455"/>
<evidence type="ECO:0000313" key="3">
    <source>
        <dbReference type="EMBL" id="THG91240.1"/>
    </source>
</evidence>
<dbReference type="OrthoDB" id="9815855at2"/>
<dbReference type="GO" id="GO:0140359">
    <property type="term" value="F:ABC-type transporter activity"/>
    <property type="evidence" value="ECO:0007669"/>
    <property type="project" value="InterPro"/>
</dbReference>
<feature type="transmembrane region" description="Helical" evidence="1">
    <location>
        <begin position="243"/>
        <end position="269"/>
    </location>
</feature>
<dbReference type="eggNOG" id="COG1277">
    <property type="taxonomic scope" value="Bacteria"/>
</dbReference>
<feature type="transmembrane region" description="Helical" evidence="1">
    <location>
        <begin position="113"/>
        <end position="137"/>
    </location>
</feature>
<evidence type="ECO:0000313" key="2">
    <source>
        <dbReference type="EMBL" id="KGA97412.1"/>
    </source>
</evidence>
<dbReference type="RefSeq" id="WP_003322547.1">
    <property type="nucleotide sequence ID" value="NZ_ALPT02000030.1"/>
</dbReference>
<dbReference type="Proteomes" id="UP000002754">
    <property type="component" value="Unassembled WGS sequence"/>
</dbReference>
<feature type="transmembrane region" description="Helical" evidence="1">
    <location>
        <begin position="182"/>
        <end position="206"/>
    </location>
</feature>
<feature type="transmembrane region" description="Helical" evidence="1">
    <location>
        <begin position="62"/>
        <end position="86"/>
    </location>
</feature>
<accession>A0A094YV71</accession>
<keyword evidence="1" id="KW-0472">Membrane</keyword>
<gene>
    <name evidence="3" type="ORF">AJ85_06145</name>
    <name evidence="2" type="ORF">BALCAV_0210455</name>
</gene>
<reference evidence="3 5" key="2">
    <citation type="submission" date="2014-01" db="EMBL/GenBank/DDBJ databases">
        <title>Draft genome sequencing of Bacillus alcalophilus CGMCC 1.3604.</title>
        <authorList>
            <person name="Yang J."/>
            <person name="Diao L."/>
            <person name="Yang S."/>
        </authorList>
    </citation>
    <scope>NUCLEOTIDE SEQUENCE [LARGE SCALE GENOMIC DNA]</scope>
    <source>
        <strain evidence="3 5">CGMCC 1.3604</strain>
    </source>
</reference>
<proteinExistence type="predicted"/>
<dbReference type="EMBL" id="ALPT02000030">
    <property type="protein sequence ID" value="KGA97412.1"/>
    <property type="molecule type" value="Genomic_DNA"/>
</dbReference>
<feature type="transmembrane region" description="Helical" evidence="1">
    <location>
        <begin position="21"/>
        <end position="42"/>
    </location>
</feature>